<dbReference type="EMBL" id="ADVL01000649">
    <property type="protein sequence ID" value="EFH10632.1"/>
    <property type="molecule type" value="Genomic_DNA"/>
</dbReference>
<dbReference type="OrthoDB" id="7250553at2"/>
<dbReference type="PANTHER" id="PTHR42928:SF5">
    <property type="entry name" value="BLR1237 PROTEIN"/>
    <property type="match status" value="1"/>
</dbReference>
<keyword evidence="2" id="KW-0732">Signal</keyword>
<organism evidence="3 4">
    <name type="scientific">Pseudoroseomonas cervicalis ATCC 49957</name>
    <dbReference type="NCBI Taxonomy" id="525371"/>
    <lineage>
        <taxon>Bacteria</taxon>
        <taxon>Pseudomonadati</taxon>
        <taxon>Pseudomonadota</taxon>
        <taxon>Alphaproteobacteria</taxon>
        <taxon>Acetobacterales</taxon>
        <taxon>Roseomonadaceae</taxon>
        <taxon>Roseomonas</taxon>
    </lineage>
</organism>
<dbReference type="Pfam" id="PF03401">
    <property type="entry name" value="TctC"/>
    <property type="match status" value="1"/>
</dbReference>
<dbReference type="CDD" id="cd07012">
    <property type="entry name" value="PBP2_Bug_TTT"/>
    <property type="match status" value="1"/>
</dbReference>
<dbReference type="Proteomes" id="UP000005324">
    <property type="component" value="Unassembled WGS sequence"/>
</dbReference>
<name>D5RPY5_9PROT</name>
<dbReference type="PANTHER" id="PTHR42928">
    <property type="entry name" value="TRICARBOXYLATE-BINDING PROTEIN"/>
    <property type="match status" value="1"/>
</dbReference>
<dbReference type="InterPro" id="IPR005064">
    <property type="entry name" value="BUG"/>
</dbReference>
<evidence type="ECO:0000256" key="1">
    <source>
        <dbReference type="ARBA" id="ARBA00006987"/>
    </source>
</evidence>
<dbReference type="RefSeq" id="WP_007002177.1">
    <property type="nucleotide sequence ID" value="NZ_GG770777.1"/>
</dbReference>
<keyword evidence="4" id="KW-1185">Reference proteome</keyword>
<evidence type="ECO:0000313" key="4">
    <source>
        <dbReference type="Proteomes" id="UP000005324"/>
    </source>
</evidence>
<sequence length="323" mass="34218">MNLTRRGLLAAGLATTLATPALAQGFPNRPVRIVVPFPPGGGTDNLTRLVAERLSATLGWSVVVENKPGAGGNVALDGVAKSRPDGYTMVMAQTDNVVLNPLTYSRLPYDPDRDLMPVGLIASGAAVLVVRADAPWQDMAAFTAEARAKPGHLTFGSPGIGTVSHLILELWQRSAGMQLNHIPYRGIAQALPDLINGQIDSYMGSIPTLRGHIEGGRVRALAVSSGQRSATVPSVPTFREAGIEGVELASVWGLMAPAGTPAEIVEQVNTAVNRLIAEPEVRQRIIDSGADLLGGSPAEMGRFYTAERERLGRVVREANIRLE</sequence>
<dbReference type="HOGENOM" id="CLU_045683_0_1_5"/>
<dbReference type="Gene3D" id="3.40.190.150">
    <property type="entry name" value="Bordetella uptake gene, domain 1"/>
    <property type="match status" value="1"/>
</dbReference>
<accession>D5RPY5</accession>
<dbReference type="InterPro" id="IPR042100">
    <property type="entry name" value="Bug_dom1"/>
</dbReference>
<comment type="similarity">
    <text evidence="1">Belongs to the UPF0065 (bug) family.</text>
</comment>
<dbReference type="AlphaFoldDB" id="D5RPY5"/>
<evidence type="ECO:0000256" key="2">
    <source>
        <dbReference type="SAM" id="SignalP"/>
    </source>
</evidence>
<dbReference type="Gene3D" id="3.40.190.10">
    <property type="entry name" value="Periplasmic binding protein-like II"/>
    <property type="match status" value="1"/>
</dbReference>
<dbReference type="SUPFAM" id="SSF53850">
    <property type="entry name" value="Periplasmic binding protein-like II"/>
    <property type="match status" value="1"/>
</dbReference>
<feature type="chain" id="PRO_5003075712" evidence="2">
    <location>
        <begin position="24"/>
        <end position="323"/>
    </location>
</feature>
<gene>
    <name evidence="3" type="ORF">HMPREF0731_3147</name>
</gene>
<evidence type="ECO:0000313" key="3">
    <source>
        <dbReference type="EMBL" id="EFH10632.1"/>
    </source>
</evidence>
<reference evidence="3 4" key="1">
    <citation type="submission" date="2010-04" db="EMBL/GenBank/DDBJ databases">
        <authorList>
            <person name="Qin X."/>
            <person name="Bachman B."/>
            <person name="Battles P."/>
            <person name="Bell A."/>
            <person name="Bess C."/>
            <person name="Bickham C."/>
            <person name="Chaboub L."/>
            <person name="Chen D."/>
            <person name="Coyle M."/>
            <person name="Deiros D.R."/>
            <person name="Dinh H."/>
            <person name="Forbes L."/>
            <person name="Fowler G."/>
            <person name="Francisco L."/>
            <person name="Fu Q."/>
            <person name="Gubbala S."/>
            <person name="Hale W."/>
            <person name="Han Y."/>
            <person name="Hemphill L."/>
            <person name="Highlander S.K."/>
            <person name="Hirani K."/>
            <person name="Hogues M."/>
            <person name="Jackson L."/>
            <person name="Jakkamsetti A."/>
            <person name="Javaid M."/>
            <person name="Jiang H."/>
            <person name="Korchina V."/>
            <person name="Kovar C."/>
            <person name="Lara F."/>
            <person name="Lee S."/>
            <person name="Mata R."/>
            <person name="Mathew T."/>
            <person name="Moen C."/>
            <person name="Morales K."/>
            <person name="Munidasa M."/>
            <person name="Nazareth L."/>
            <person name="Ngo R."/>
            <person name="Nguyen L."/>
            <person name="Okwuonu G."/>
            <person name="Ongeri F."/>
            <person name="Patil S."/>
            <person name="Petrosino J."/>
            <person name="Pham C."/>
            <person name="Pham P."/>
            <person name="Pu L.-L."/>
            <person name="Puazo M."/>
            <person name="Raj R."/>
            <person name="Reid J."/>
            <person name="Rouhana J."/>
            <person name="Saada N."/>
            <person name="Shang Y."/>
            <person name="Simmons D."/>
            <person name="Thornton R."/>
            <person name="Warren J."/>
            <person name="Weissenberger G."/>
            <person name="Zhang J."/>
            <person name="Zhang L."/>
            <person name="Zhou C."/>
            <person name="Zhu D."/>
            <person name="Muzny D."/>
            <person name="Worley K."/>
            <person name="Gibbs R."/>
        </authorList>
    </citation>
    <scope>NUCLEOTIDE SEQUENCE [LARGE SCALE GENOMIC DNA]</scope>
    <source>
        <strain evidence="3 4">ATCC 49957</strain>
    </source>
</reference>
<comment type="caution">
    <text evidence="3">The sequence shown here is derived from an EMBL/GenBank/DDBJ whole genome shotgun (WGS) entry which is preliminary data.</text>
</comment>
<protein>
    <submittedName>
        <fullName evidence="3">Tat pathway signal sequence domain protein</fullName>
    </submittedName>
</protein>
<proteinExistence type="inferred from homology"/>
<dbReference type="PIRSF" id="PIRSF017082">
    <property type="entry name" value="YflP"/>
    <property type="match status" value="1"/>
</dbReference>
<feature type="signal peptide" evidence="2">
    <location>
        <begin position="1"/>
        <end position="23"/>
    </location>
</feature>